<dbReference type="EMBL" id="AP027080">
    <property type="protein sequence ID" value="BDU73587.1"/>
    <property type="molecule type" value="Genomic_DNA"/>
</dbReference>
<dbReference type="Gene3D" id="3.30.200.20">
    <property type="entry name" value="Phosphorylase Kinase, domain 1"/>
    <property type="match status" value="1"/>
</dbReference>
<feature type="domain" description="Protein kinase" evidence="9">
    <location>
        <begin position="12"/>
        <end position="280"/>
    </location>
</feature>
<evidence type="ECO:0000256" key="5">
    <source>
        <dbReference type="ARBA" id="ARBA00022840"/>
    </source>
</evidence>
<dbReference type="Proteomes" id="UP001238179">
    <property type="component" value="Chromosome"/>
</dbReference>
<dbReference type="AlphaFoldDB" id="A0AA48GLH5"/>
<reference evidence="11" key="1">
    <citation type="journal article" date="2023" name="Int. J. Syst. Evol. Microbiol.">
        <title>Mesoterricola silvestris gen. nov., sp. nov., Mesoterricola sediminis sp. nov., Geothrix oryzae sp. nov., Geothrix edaphica sp. nov., Geothrix rubra sp. nov., and Geothrix limicola sp. nov., six novel members of Acidobacteriota isolated from soils.</title>
        <authorList>
            <person name="Itoh H."/>
            <person name="Sugisawa Y."/>
            <person name="Mise K."/>
            <person name="Xu Z."/>
            <person name="Kuniyasu M."/>
            <person name="Ushijima N."/>
            <person name="Kawano K."/>
            <person name="Kobayashi E."/>
            <person name="Shiratori Y."/>
            <person name="Masuda Y."/>
            <person name="Senoo K."/>
        </authorList>
    </citation>
    <scope>NUCLEOTIDE SEQUENCE [LARGE SCALE GENOMIC DNA]</scope>
    <source>
        <strain evidence="11">W79</strain>
    </source>
</reference>
<evidence type="ECO:0000256" key="7">
    <source>
        <dbReference type="ARBA" id="ARBA00048679"/>
    </source>
</evidence>
<comment type="catalytic activity">
    <reaction evidence="7">
        <text>L-seryl-[protein] + ATP = O-phospho-L-seryl-[protein] + ADP + H(+)</text>
        <dbReference type="Rhea" id="RHEA:17989"/>
        <dbReference type="Rhea" id="RHEA-COMP:9863"/>
        <dbReference type="Rhea" id="RHEA-COMP:11604"/>
        <dbReference type="ChEBI" id="CHEBI:15378"/>
        <dbReference type="ChEBI" id="CHEBI:29999"/>
        <dbReference type="ChEBI" id="CHEBI:30616"/>
        <dbReference type="ChEBI" id="CHEBI:83421"/>
        <dbReference type="ChEBI" id="CHEBI:456216"/>
        <dbReference type="EC" id="2.7.11.1"/>
    </reaction>
</comment>
<sequence length="861" mass="92972">MTQLIGTHLGTYEILGLIGSGGMGEVYRAHDPNLDRNVAVKVLPAAFAQDDQRLRRFRREARILASLSHPNLVQVFDAGEQDGHPYLVMELLEGRTLRALLNEGRLPWKKAAELAAAVADGLAAAHARNIVHRDLKPDNLFITELGHVKVLDFGIATPQRNVPGETATLIAGDLKTHEGPLVGTAAYMSPEQIRGDVVDGRSDLFSLGLMLWEMLTGMRPFQRPTVVEVLNAILKEDLPTLDPTAQVPSAMERILDACLAKDPQGRFHSAHDLALALRSLSQGNTSSPERYRPTVWWTGAMRNRVRWGAAGLALAGLLVVGGFWARGAAGPPQFSRITFQKGEIGGARFSPDGQEVVYDLLQDDRPPRLITVRLDNLEEFPSGGVSARLLGLSAKGDWALQTEPRRDVDAIELFRGTLATTASRGTAPRELEQDVVAADFSPAGDLAAVRNLQGHFRLEWPLGTVRLERGTYLANPRFSPDGRYLAFLECGQQDLILAETSIVVLDLARGGLRVLPQRARYLGLAWRGAEIVTVAKSERGSSEILAFSLRGRARKLAEMPGSWCVQDADRQGRLLLSESRFDTSIRIWSPGLQPQDLSVRGGGNLFGLTADGRRVLVQTHPATRPEGPDSSFYSRTLEGGLPTFLGRGSVGALSPDGAWLAVIGPGTPVSIVLSPTGPQGKARQLAVPELGGLIQIQWSADGKTLLAAGHAPGRPPRLWRLELQGGPPRPLSPEGTTCTADWIRPSPDGRACLAEEQRRTVLVDLQAPDRAPRPIPGLRPGEFAAGWTADSKGIYVWKQGPLPLAIEALDLATGGRKPAFSLTTEDRGQIFTNAFVAPGGKAVAANLVKLPSSLYLLSGLK</sequence>
<dbReference type="InterPro" id="IPR000719">
    <property type="entry name" value="Prot_kinase_dom"/>
</dbReference>
<evidence type="ECO:0000256" key="8">
    <source>
        <dbReference type="PROSITE-ProRule" id="PRU10141"/>
    </source>
</evidence>
<keyword evidence="2" id="KW-0808">Transferase</keyword>
<dbReference type="RefSeq" id="WP_316412257.1">
    <property type="nucleotide sequence ID" value="NZ_AP027080.1"/>
</dbReference>
<name>A0AA48GLH5_9BACT</name>
<evidence type="ECO:0000259" key="9">
    <source>
        <dbReference type="PROSITE" id="PS50011"/>
    </source>
</evidence>
<dbReference type="PROSITE" id="PS00107">
    <property type="entry name" value="PROTEIN_KINASE_ATP"/>
    <property type="match status" value="1"/>
</dbReference>
<dbReference type="InterPro" id="IPR011659">
    <property type="entry name" value="WD40"/>
</dbReference>
<dbReference type="InterPro" id="IPR017441">
    <property type="entry name" value="Protein_kinase_ATP_BS"/>
</dbReference>
<organism evidence="10 11">
    <name type="scientific">Mesoterricola silvestris</name>
    <dbReference type="NCBI Taxonomy" id="2927979"/>
    <lineage>
        <taxon>Bacteria</taxon>
        <taxon>Pseudomonadati</taxon>
        <taxon>Acidobacteriota</taxon>
        <taxon>Holophagae</taxon>
        <taxon>Holophagales</taxon>
        <taxon>Holophagaceae</taxon>
        <taxon>Mesoterricola</taxon>
    </lineage>
</organism>
<evidence type="ECO:0000313" key="10">
    <source>
        <dbReference type="EMBL" id="BDU73587.1"/>
    </source>
</evidence>
<dbReference type="SUPFAM" id="SSF82171">
    <property type="entry name" value="DPP6 N-terminal domain-like"/>
    <property type="match status" value="2"/>
</dbReference>
<keyword evidence="3 8" id="KW-0547">Nucleotide-binding</keyword>
<comment type="catalytic activity">
    <reaction evidence="6">
        <text>L-threonyl-[protein] + ATP = O-phospho-L-threonyl-[protein] + ADP + H(+)</text>
        <dbReference type="Rhea" id="RHEA:46608"/>
        <dbReference type="Rhea" id="RHEA-COMP:11060"/>
        <dbReference type="Rhea" id="RHEA-COMP:11605"/>
        <dbReference type="ChEBI" id="CHEBI:15378"/>
        <dbReference type="ChEBI" id="CHEBI:30013"/>
        <dbReference type="ChEBI" id="CHEBI:30616"/>
        <dbReference type="ChEBI" id="CHEBI:61977"/>
        <dbReference type="ChEBI" id="CHEBI:456216"/>
        <dbReference type="EC" id="2.7.11.1"/>
    </reaction>
</comment>
<proteinExistence type="predicted"/>
<dbReference type="PANTHER" id="PTHR43289:SF34">
    <property type="entry name" value="SERINE_THREONINE-PROTEIN KINASE YBDM-RELATED"/>
    <property type="match status" value="1"/>
</dbReference>
<dbReference type="CDD" id="cd14014">
    <property type="entry name" value="STKc_PknB_like"/>
    <property type="match status" value="1"/>
</dbReference>
<dbReference type="InterPro" id="IPR008271">
    <property type="entry name" value="Ser/Thr_kinase_AS"/>
</dbReference>
<accession>A0AA48GLH5</accession>
<keyword evidence="4" id="KW-0418">Kinase</keyword>
<evidence type="ECO:0000256" key="1">
    <source>
        <dbReference type="ARBA" id="ARBA00022527"/>
    </source>
</evidence>
<evidence type="ECO:0000256" key="6">
    <source>
        <dbReference type="ARBA" id="ARBA00047899"/>
    </source>
</evidence>
<dbReference type="SUPFAM" id="SSF56112">
    <property type="entry name" value="Protein kinase-like (PK-like)"/>
    <property type="match status" value="1"/>
</dbReference>
<dbReference type="InterPro" id="IPR011009">
    <property type="entry name" value="Kinase-like_dom_sf"/>
</dbReference>
<dbReference type="SMART" id="SM00220">
    <property type="entry name" value="S_TKc"/>
    <property type="match status" value="1"/>
</dbReference>
<evidence type="ECO:0000256" key="4">
    <source>
        <dbReference type="ARBA" id="ARBA00022777"/>
    </source>
</evidence>
<keyword evidence="11" id="KW-1185">Reference proteome</keyword>
<dbReference type="PROSITE" id="PS50011">
    <property type="entry name" value="PROTEIN_KINASE_DOM"/>
    <property type="match status" value="1"/>
</dbReference>
<dbReference type="Pfam" id="PF07676">
    <property type="entry name" value="PD40"/>
    <property type="match status" value="1"/>
</dbReference>
<protein>
    <recommendedName>
        <fullName evidence="9">Protein kinase domain-containing protein</fullName>
    </recommendedName>
</protein>
<evidence type="ECO:0000256" key="3">
    <source>
        <dbReference type="ARBA" id="ARBA00022741"/>
    </source>
</evidence>
<dbReference type="KEGG" id="msil:METEAL_27610"/>
<dbReference type="Gene3D" id="2.120.10.30">
    <property type="entry name" value="TolB, C-terminal domain"/>
    <property type="match status" value="1"/>
</dbReference>
<dbReference type="Pfam" id="PF00069">
    <property type="entry name" value="Pkinase"/>
    <property type="match status" value="1"/>
</dbReference>
<evidence type="ECO:0000313" key="11">
    <source>
        <dbReference type="Proteomes" id="UP001238179"/>
    </source>
</evidence>
<dbReference type="PROSITE" id="PS00108">
    <property type="entry name" value="PROTEIN_KINASE_ST"/>
    <property type="match status" value="1"/>
</dbReference>
<dbReference type="FunFam" id="3.30.200.20:FF:000035">
    <property type="entry name" value="Serine/threonine protein kinase Stk1"/>
    <property type="match status" value="1"/>
</dbReference>
<gene>
    <name evidence="10" type="ORF">METEAL_27610</name>
</gene>
<dbReference type="PANTHER" id="PTHR43289">
    <property type="entry name" value="MITOGEN-ACTIVATED PROTEIN KINASE KINASE KINASE 20-RELATED"/>
    <property type="match status" value="1"/>
</dbReference>
<dbReference type="InterPro" id="IPR011042">
    <property type="entry name" value="6-blade_b-propeller_TolB-like"/>
</dbReference>
<feature type="binding site" evidence="8">
    <location>
        <position position="41"/>
    </location>
    <ligand>
        <name>ATP</name>
        <dbReference type="ChEBI" id="CHEBI:30616"/>
    </ligand>
</feature>
<dbReference type="Gene3D" id="1.10.510.10">
    <property type="entry name" value="Transferase(Phosphotransferase) domain 1"/>
    <property type="match status" value="1"/>
</dbReference>
<dbReference type="GO" id="GO:0004674">
    <property type="term" value="F:protein serine/threonine kinase activity"/>
    <property type="evidence" value="ECO:0007669"/>
    <property type="project" value="UniProtKB-KW"/>
</dbReference>
<evidence type="ECO:0000256" key="2">
    <source>
        <dbReference type="ARBA" id="ARBA00022679"/>
    </source>
</evidence>
<keyword evidence="1" id="KW-0723">Serine/threonine-protein kinase</keyword>
<dbReference type="GO" id="GO:0005524">
    <property type="term" value="F:ATP binding"/>
    <property type="evidence" value="ECO:0007669"/>
    <property type="project" value="UniProtKB-UniRule"/>
</dbReference>
<keyword evidence="5 8" id="KW-0067">ATP-binding</keyword>